<dbReference type="SUPFAM" id="SSF63829">
    <property type="entry name" value="Calcium-dependent phosphotriesterase"/>
    <property type="match status" value="1"/>
</dbReference>
<dbReference type="Proteomes" id="UP001500908">
    <property type="component" value="Unassembled WGS sequence"/>
</dbReference>
<organism evidence="1 2">
    <name type="scientific">Salinactinospora qingdaonensis</name>
    <dbReference type="NCBI Taxonomy" id="702744"/>
    <lineage>
        <taxon>Bacteria</taxon>
        <taxon>Bacillati</taxon>
        <taxon>Actinomycetota</taxon>
        <taxon>Actinomycetes</taxon>
        <taxon>Streptosporangiales</taxon>
        <taxon>Nocardiopsidaceae</taxon>
        <taxon>Salinactinospora</taxon>
    </lineage>
</organism>
<evidence type="ECO:0008006" key="3">
    <source>
        <dbReference type="Google" id="ProtNLM"/>
    </source>
</evidence>
<comment type="caution">
    <text evidence="1">The sequence shown here is derived from an EMBL/GenBank/DDBJ whole genome shotgun (WGS) entry which is preliminary data.</text>
</comment>
<gene>
    <name evidence="1" type="ORF">GCM10022402_36290</name>
</gene>
<accession>A0ABP7G366</accession>
<evidence type="ECO:0000313" key="1">
    <source>
        <dbReference type="EMBL" id="GAA3754362.1"/>
    </source>
</evidence>
<proteinExistence type="predicted"/>
<sequence length="67" mass="7231">MAYVTDHVRGRLYEVNLADGMQRVVATGLGHSSGVGLDTDNGQIYVSNHEGKLWRIPHVLPGASARS</sequence>
<keyword evidence="2" id="KW-1185">Reference proteome</keyword>
<evidence type="ECO:0000313" key="2">
    <source>
        <dbReference type="Proteomes" id="UP001500908"/>
    </source>
</evidence>
<protein>
    <recommendedName>
        <fullName evidence="3">SMP-30/Gluconolaconase/LRE-like region-containing protein</fullName>
    </recommendedName>
</protein>
<name>A0ABP7G366_9ACTN</name>
<reference evidence="2" key="1">
    <citation type="journal article" date="2019" name="Int. J. Syst. Evol. Microbiol.">
        <title>The Global Catalogue of Microorganisms (GCM) 10K type strain sequencing project: providing services to taxonomists for standard genome sequencing and annotation.</title>
        <authorList>
            <consortium name="The Broad Institute Genomics Platform"/>
            <consortium name="The Broad Institute Genome Sequencing Center for Infectious Disease"/>
            <person name="Wu L."/>
            <person name="Ma J."/>
        </authorList>
    </citation>
    <scope>NUCLEOTIDE SEQUENCE [LARGE SCALE GENOMIC DNA]</scope>
    <source>
        <strain evidence="2">JCM 17137</strain>
    </source>
</reference>
<dbReference type="EMBL" id="BAABDD010000019">
    <property type="protein sequence ID" value="GAA3754362.1"/>
    <property type="molecule type" value="Genomic_DNA"/>
</dbReference>
<dbReference type="RefSeq" id="WP_344973518.1">
    <property type="nucleotide sequence ID" value="NZ_BAABDD010000019.1"/>
</dbReference>